<dbReference type="Pfam" id="PF01597">
    <property type="entry name" value="GCV_H"/>
    <property type="match status" value="1"/>
</dbReference>
<name>A0A285NY82_9AQUI</name>
<dbReference type="NCBIfam" id="NF002270">
    <property type="entry name" value="PRK01202.1"/>
    <property type="match status" value="1"/>
</dbReference>
<dbReference type="CDD" id="cd06848">
    <property type="entry name" value="GCS_H"/>
    <property type="match status" value="1"/>
</dbReference>
<gene>
    <name evidence="3" type="primary">gcvH</name>
    <name evidence="5" type="ORF">SAMN06265353_1075</name>
</gene>
<dbReference type="EMBL" id="OBEN01000005">
    <property type="protein sequence ID" value="SNZ14399.1"/>
    <property type="molecule type" value="Genomic_DNA"/>
</dbReference>
<dbReference type="InterPro" id="IPR000089">
    <property type="entry name" value="Biotin_lipoyl"/>
</dbReference>
<dbReference type="InterPro" id="IPR003016">
    <property type="entry name" value="2-oxoA_DH_lipoyl-BS"/>
</dbReference>
<evidence type="ECO:0000256" key="1">
    <source>
        <dbReference type="ARBA" id="ARBA00009249"/>
    </source>
</evidence>
<dbReference type="GO" id="GO:0019464">
    <property type="term" value="P:glycine decarboxylation via glycine cleavage system"/>
    <property type="evidence" value="ECO:0007669"/>
    <property type="project" value="UniProtKB-UniRule"/>
</dbReference>
<dbReference type="AlphaFoldDB" id="A0A285NY82"/>
<dbReference type="GO" id="GO:0005829">
    <property type="term" value="C:cytosol"/>
    <property type="evidence" value="ECO:0007669"/>
    <property type="project" value="TreeGrafter"/>
</dbReference>
<dbReference type="InterPro" id="IPR033753">
    <property type="entry name" value="GCV_H/Fam206"/>
</dbReference>
<dbReference type="Gene3D" id="2.40.50.100">
    <property type="match status" value="1"/>
</dbReference>
<comment type="cofactor">
    <cofactor evidence="3">
        <name>(R)-lipoate</name>
        <dbReference type="ChEBI" id="CHEBI:83088"/>
    </cofactor>
    <text evidence="3">Binds 1 lipoyl cofactor covalently.</text>
</comment>
<comment type="function">
    <text evidence="3">The glycine cleavage system catalyzes the degradation of glycine. The H protein shuttles the methylamine group of glycine from the P protein to the T protein.</text>
</comment>
<feature type="domain" description="Lipoyl-binding" evidence="4">
    <location>
        <begin position="32"/>
        <end position="114"/>
    </location>
</feature>
<sequence>MSERVYKGCKIPLELYYDIENQVWYRLEPDGTVRVGATDIGQTRAGKMVNVRIKAVGKYVQKGKPIASLESGKWTGPVPAIIEGEIVERNEALFDTPELINEDPYGRGWIARLKPANLEKDLRDLLTGEEAFNKLKEYMDREGVECKGS</sequence>
<evidence type="ECO:0000256" key="2">
    <source>
        <dbReference type="ARBA" id="ARBA00022823"/>
    </source>
</evidence>
<dbReference type="OrthoDB" id="13943at2"/>
<evidence type="ECO:0000256" key="3">
    <source>
        <dbReference type="HAMAP-Rule" id="MF_00272"/>
    </source>
</evidence>
<dbReference type="SUPFAM" id="SSF51230">
    <property type="entry name" value="Single hybrid motif"/>
    <property type="match status" value="1"/>
</dbReference>
<comment type="subunit">
    <text evidence="3">The glycine cleavage system is composed of four proteins: P, T, L and H.</text>
</comment>
<keyword evidence="6" id="KW-1185">Reference proteome</keyword>
<feature type="modified residue" description="N6-lipoyllysine" evidence="3">
    <location>
        <position position="73"/>
    </location>
</feature>
<dbReference type="Proteomes" id="UP000218627">
    <property type="component" value="Unassembled WGS sequence"/>
</dbReference>
<protein>
    <recommendedName>
        <fullName evidence="3">Glycine cleavage system H protein</fullName>
    </recommendedName>
</protein>
<proteinExistence type="inferred from homology"/>
<dbReference type="GO" id="GO:0005960">
    <property type="term" value="C:glycine cleavage complex"/>
    <property type="evidence" value="ECO:0007669"/>
    <property type="project" value="InterPro"/>
</dbReference>
<dbReference type="RefSeq" id="WP_096602129.1">
    <property type="nucleotide sequence ID" value="NZ_OBEN01000005.1"/>
</dbReference>
<dbReference type="InterPro" id="IPR011053">
    <property type="entry name" value="Single_hybrid_motif"/>
</dbReference>
<dbReference type="GO" id="GO:0009249">
    <property type="term" value="P:protein lipoylation"/>
    <property type="evidence" value="ECO:0007669"/>
    <property type="project" value="TreeGrafter"/>
</dbReference>
<evidence type="ECO:0000313" key="5">
    <source>
        <dbReference type="EMBL" id="SNZ14399.1"/>
    </source>
</evidence>
<dbReference type="PANTHER" id="PTHR11715">
    <property type="entry name" value="GLYCINE CLEAVAGE SYSTEM H PROTEIN"/>
    <property type="match status" value="1"/>
</dbReference>
<organism evidence="5 6">
    <name type="scientific">Hydrogenobacter hydrogenophilus</name>
    <dbReference type="NCBI Taxonomy" id="35835"/>
    <lineage>
        <taxon>Bacteria</taxon>
        <taxon>Pseudomonadati</taxon>
        <taxon>Aquificota</taxon>
        <taxon>Aquificia</taxon>
        <taxon>Aquificales</taxon>
        <taxon>Aquificaceae</taxon>
        <taxon>Hydrogenobacter</taxon>
    </lineage>
</organism>
<reference evidence="6" key="1">
    <citation type="submission" date="2017-09" db="EMBL/GenBank/DDBJ databases">
        <authorList>
            <person name="Varghese N."/>
            <person name="Submissions S."/>
        </authorList>
    </citation>
    <scope>NUCLEOTIDE SEQUENCE [LARGE SCALE GENOMIC DNA]</scope>
    <source>
        <strain evidence="6">DSM 2913</strain>
    </source>
</reference>
<dbReference type="PANTHER" id="PTHR11715:SF3">
    <property type="entry name" value="GLYCINE CLEAVAGE SYSTEM H PROTEIN-RELATED"/>
    <property type="match status" value="1"/>
</dbReference>
<dbReference type="HAMAP" id="MF_00272">
    <property type="entry name" value="GcvH"/>
    <property type="match status" value="1"/>
</dbReference>
<evidence type="ECO:0000259" key="4">
    <source>
        <dbReference type="PROSITE" id="PS50968"/>
    </source>
</evidence>
<comment type="similarity">
    <text evidence="1 3">Belongs to the GcvH family.</text>
</comment>
<dbReference type="PROSITE" id="PS50968">
    <property type="entry name" value="BIOTINYL_LIPOYL"/>
    <property type="match status" value="1"/>
</dbReference>
<evidence type="ECO:0000313" key="6">
    <source>
        <dbReference type="Proteomes" id="UP000218627"/>
    </source>
</evidence>
<dbReference type="PROSITE" id="PS00189">
    <property type="entry name" value="LIPOYL"/>
    <property type="match status" value="1"/>
</dbReference>
<dbReference type="InterPro" id="IPR002930">
    <property type="entry name" value="GCV_H"/>
</dbReference>
<keyword evidence="2 3" id="KW-0450">Lipoyl</keyword>
<accession>A0A285NY82</accession>